<dbReference type="GO" id="GO:0008092">
    <property type="term" value="F:cytoskeletal protein binding"/>
    <property type="evidence" value="ECO:0007669"/>
    <property type="project" value="InterPro"/>
</dbReference>
<feature type="domain" description="FERM" evidence="3">
    <location>
        <begin position="88"/>
        <end position="381"/>
    </location>
</feature>
<dbReference type="InterPro" id="IPR018980">
    <property type="entry name" value="FERM_PH-like_C"/>
</dbReference>
<dbReference type="SUPFAM" id="SSF50729">
    <property type="entry name" value="PH domain-like"/>
    <property type="match status" value="1"/>
</dbReference>
<sequence length="444" mass="50159">MTTEPSEAQPPEAEPFPEVAAHSTPKQVTGLRPRMTSDLRPAVNHFLFPQGAEGPAQSSLAEDSSSLLSSGGRVARSPARTALGFRTMQTRVALLDGSQFTCIVEKRSRGLQLFEKVCDHLNLLERDYFSLSFRDADTSALYLSVSADSALLSSGVPWNFSFNVKFYPPNPAQLSEDITRYFLCLQLRQDVVSGRLPCSFATHAVLGSYTVQSELGDYDSDYVSELCFAPNQTKEMEAKIMDLHRTLRGMSPAEAEMHFLENVKKLSMYGVDLHHAKVRPTGFWFLQSEPTGFWDSEGVAIMLGVCNSGLLVYRDRLRINRFSWPKILKISYKRNNFYIKIRPGEFDQFESIIGFKLLNHRAAKRLWKVCVEHHSFFRLLSPEEPPKKFLSLGSKFRYSGRTQIQSRRASAQISRPAPNFPRCISKRNMLSRSLDGGTSHTSYQ</sequence>
<keyword evidence="1" id="KW-0597">Phosphoprotein</keyword>
<dbReference type="Pfam" id="PF09379">
    <property type="entry name" value="FERM_N"/>
    <property type="match status" value="1"/>
</dbReference>
<dbReference type="PRINTS" id="PR00935">
    <property type="entry name" value="BAND41"/>
</dbReference>
<dbReference type="Gene3D" id="2.30.29.30">
    <property type="entry name" value="Pleckstrin-homology domain (PH domain)/Phosphotyrosine-binding domain (PTB)"/>
    <property type="match status" value="1"/>
</dbReference>
<reference evidence="5" key="2">
    <citation type="journal article" date="2013" name="Nat. Genet.">
        <title>The genome of the platyfish, Xiphophorus maculatus, provides insights into evolutionary adaptation and several complex traits.</title>
        <authorList>
            <person name="Schartl M."/>
            <person name="Walter R.B."/>
            <person name="Shen Y."/>
            <person name="Garcia T."/>
            <person name="Catchen J."/>
            <person name="Amores A."/>
            <person name="Braasch I."/>
            <person name="Chalopin D."/>
            <person name="Volff J.N."/>
            <person name="Lesch K.P."/>
            <person name="Bisazza A."/>
            <person name="Minx P."/>
            <person name="Hillier L."/>
            <person name="Wilson R.K."/>
            <person name="Fuerstenberg S."/>
            <person name="Boore J."/>
            <person name="Searle S."/>
            <person name="Postlethwait J.H."/>
            <person name="Warren W.C."/>
        </authorList>
    </citation>
    <scope>NUCLEOTIDE SEQUENCE [LARGE SCALE GENOMIC DNA]</scope>
    <source>
        <strain evidence="5">JP 163 A</strain>
    </source>
</reference>
<dbReference type="InterPro" id="IPR035963">
    <property type="entry name" value="FERM_2"/>
</dbReference>
<dbReference type="InterPro" id="IPR014352">
    <property type="entry name" value="FERM/acyl-CoA-bd_prot_sf"/>
</dbReference>
<dbReference type="CDD" id="cd14473">
    <property type="entry name" value="FERM_B-lobe"/>
    <property type="match status" value="1"/>
</dbReference>
<dbReference type="Gene3D" id="3.10.20.90">
    <property type="entry name" value="Phosphatidylinositol 3-kinase Catalytic Subunit, Chain A, domain 1"/>
    <property type="match status" value="1"/>
</dbReference>
<evidence type="ECO:0000259" key="3">
    <source>
        <dbReference type="PROSITE" id="PS50057"/>
    </source>
</evidence>
<dbReference type="PANTHER" id="PTHR23280:SF20">
    <property type="entry name" value="BAND 4.1-LIKE PROTEIN 3"/>
    <property type="match status" value="1"/>
</dbReference>
<dbReference type="InterPro" id="IPR018979">
    <property type="entry name" value="FERM_N"/>
</dbReference>
<gene>
    <name evidence="4" type="primary">EPB41L3</name>
</gene>
<dbReference type="Pfam" id="PF00373">
    <property type="entry name" value="FERM_M"/>
    <property type="match status" value="1"/>
</dbReference>
<dbReference type="Pfam" id="PF08736">
    <property type="entry name" value="FA"/>
    <property type="match status" value="1"/>
</dbReference>
<dbReference type="InterPro" id="IPR019748">
    <property type="entry name" value="FERM_central"/>
</dbReference>
<dbReference type="SMART" id="SM01196">
    <property type="entry name" value="FERM_C"/>
    <property type="match status" value="1"/>
</dbReference>
<dbReference type="OMA" id="LHFYFAV"/>
<keyword evidence="5" id="KW-1185">Reference proteome</keyword>
<dbReference type="PRINTS" id="PR00661">
    <property type="entry name" value="ERMFAMILY"/>
</dbReference>
<dbReference type="GO" id="GO:0031032">
    <property type="term" value="P:actomyosin structure organization"/>
    <property type="evidence" value="ECO:0007669"/>
    <property type="project" value="TreeGrafter"/>
</dbReference>
<feature type="region of interest" description="Disordered" evidence="2">
    <location>
        <begin position="1"/>
        <end position="33"/>
    </location>
</feature>
<dbReference type="Proteomes" id="UP000002852">
    <property type="component" value="Unassembled WGS sequence"/>
</dbReference>
<dbReference type="HOGENOM" id="CLU_003623_3_1_1"/>
<evidence type="ECO:0000313" key="5">
    <source>
        <dbReference type="Proteomes" id="UP000002852"/>
    </source>
</evidence>
<evidence type="ECO:0000256" key="2">
    <source>
        <dbReference type="SAM" id="MobiDB-lite"/>
    </source>
</evidence>
<dbReference type="PROSITE" id="PS00661">
    <property type="entry name" value="FERM_2"/>
    <property type="match status" value="1"/>
</dbReference>
<dbReference type="Gene3D" id="1.20.80.10">
    <property type="match status" value="1"/>
</dbReference>
<feature type="compositionally biased region" description="Low complexity" evidence="2">
    <location>
        <begin position="1"/>
        <end position="21"/>
    </location>
</feature>
<dbReference type="STRING" id="8083.ENSXMAP00000014360"/>
<evidence type="ECO:0000256" key="1">
    <source>
        <dbReference type="ARBA" id="ARBA00022553"/>
    </source>
</evidence>
<dbReference type="CDD" id="cd13184">
    <property type="entry name" value="FERM_C_4_1_family"/>
    <property type="match status" value="1"/>
</dbReference>
<dbReference type="InterPro" id="IPR000299">
    <property type="entry name" value="FERM_domain"/>
</dbReference>
<dbReference type="InterPro" id="IPR019749">
    <property type="entry name" value="Band_41_domain"/>
</dbReference>
<dbReference type="InterPro" id="IPR011993">
    <property type="entry name" value="PH-like_dom_sf"/>
</dbReference>
<dbReference type="InterPro" id="IPR000798">
    <property type="entry name" value="Ez/rad/moesin-like"/>
</dbReference>
<organism evidence="4 5">
    <name type="scientific">Xiphophorus maculatus</name>
    <name type="common">Southern platyfish</name>
    <name type="synonym">Platypoecilus maculatus</name>
    <dbReference type="NCBI Taxonomy" id="8083"/>
    <lineage>
        <taxon>Eukaryota</taxon>
        <taxon>Metazoa</taxon>
        <taxon>Chordata</taxon>
        <taxon>Craniata</taxon>
        <taxon>Vertebrata</taxon>
        <taxon>Euteleostomi</taxon>
        <taxon>Actinopterygii</taxon>
        <taxon>Neopterygii</taxon>
        <taxon>Teleostei</taxon>
        <taxon>Neoteleostei</taxon>
        <taxon>Acanthomorphata</taxon>
        <taxon>Ovalentaria</taxon>
        <taxon>Atherinomorphae</taxon>
        <taxon>Cyprinodontiformes</taxon>
        <taxon>Poeciliidae</taxon>
        <taxon>Poeciliinae</taxon>
        <taxon>Xiphophorus</taxon>
    </lineage>
</organism>
<name>M4AIR6_XIPMA</name>
<evidence type="ECO:0000313" key="4">
    <source>
        <dbReference type="Ensembl" id="ENSXMAP00000014360.2"/>
    </source>
</evidence>
<protein>
    <submittedName>
        <fullName evidence="4">Erythrocyte membrane protein band 4.1 like 3</fullName>
    </submittedName>
</protein>
<dbReference type="PANTHER" id="PTHR23280">
    <property type="entry name" value="4.1 G PROTEIN"/>
    <property type="match status" value="1"/>
</dbReference>
<dbReference type="InterPro" id="IPR019747">
    <property type="entry name" value="FERM_CS"/>
</dbReference>
<reference evidence="5" key="1">
    <citation type="submission" date="2012-01" db="EMBL/GenBank/DDBJ databases">
        <authorList>
            <person name="Walter R."/>
            <person name="Schartl M."/>
            <person name="Warren W."/>
        </authorList>
    </citation>
    <scope>NUCLEOTIDE SEQUENCE [LARGE SCALE GENOMIC DNA]</scope>
    <source>
        <strain evidence="5">JP 163 A</strain>
    </source>
</reference>
<dbReference type="SUPFAM" id="SSF47031">
    <property type="entry name" value="Second domain of FERM"/>
    <property type="match status" value="1"/>
</dbReference>
<accession>M4AIR6</accession>
<dbReference type="SUPFAM" id="SSF54236">
    <property type="entry name" value="Ubiquitin-like"/>
    <property type="match status" value="1"/>
</dbReference>
<dbReference type="SMART" id="SM01195">
    <property type="entry name" value="FA"/>
    <property type="match status" value="1"/>
</dbReference>
<reference evidence="4" key="4">
    <citation type="submission" date="2025-09" db="UniProtKB">
        <authorList>
            <consortium name="Ensembl"/>
        </authorList>
    </citation>
    <scope>IDENTIFICATION</scope>
    <source>
        <strain evidence="4">JP 163 A</strain>
    </source>
</reference>
<reference evidence="4" key="3">
    <citation type="submission" date="2025-08" db="UniProtKB">
        <authorList>
            <consortium name="Ensembl"/>
        </authorList>
    </citation>
    <scope>IDENTIFICATION</scope>
    <source>
        <strain evidence="4">JP 163 A</strain>
    </source>
</reference>
<dbReference type="Ensembl" id="ENSXMAT00000014380.2">
    <property type="protein sequence ID" value="ENSXMAP00000014360.2"/>
    <property type="gene ID" value="ENSXMAG00000014334.2"/>
</dbReference>
<feature type="compositionally biased region" description="Low complexity" evidence="2">
    <location>
        <begin position="58"/>
        <end position="70"/>
    </location>
</feature>
<dbReference type="AlphaFoldDB" id="M4AIR6"/>
<dbReference type="GeneTree" id="ENSGT00940000157047"/>
<proteinExistence type="predicted"/>
<dbReference type="GO" id="GO:0005886">
    <property type="term" value="C:plasma membrane"/>
    <property type="evidence" value="ECO:0007669"/>
    <property type="project" value="TreeGrafter"/>
</dbReference>
<dbReference type="Pfam" id="PF09380">
    <property type="entry name" value="FERM_C"/>
    <property type="match status" value="1"/>
</dbReference>
<dbReference type="FunFam" id="1.20.80.10:FF:000001">
    <property type="entry name" value="Erythrocyte membrane protein band 4.1"/>
    <property type="match status" value="1"/>
</dbReference>
<dbReference type="PROSITE" id="PS50057">
    <property type="entry name" value="FERM_3"/>
    <property type="match status" value="1"/>
</dbReference>
<dbReference type="FunFam" id="2.30.29.30:FF:000001">
    <property type="entry name" value="Erythrocyte membrane protein band 4.1"/>
    <property type="match status" value="1"/>
</dbReference>
<dbReference type="eggNOG" id="KOG3527">
    <property type="taxonomic scope" value="Eukaryota"/>
</dbReference>
<dbReference type="SMART" id="SM00295">
    <property type="entry name" value="B41"/>
    <property type="match status" value="1"/>
</dbReference>
<dbReference type="GO" id="GO:0005856">
    <property type="term" value="C:cytoskeleton"/>
    <property type="evidence" value="ECO:0007669"/>
    <property type="project" value="TreeGrafter"/>
</dbReference>
<dbReference type="InterPro" id="IPR029071">
    <property type="entry name" value="Ubiquitin-like_domsf"/>
</dbReference>
<dbReference type="InterPro" id="IPR014847">
    <property type="entry name" value="FA"/>
</dbReference>
<feature type="region of interest" description="Disordered" evidence="2">
    <location>
        <begin position="54"/>
        <end position="73"/>
    </location>
</feature>
<dbReference type="InParanoid" id="M4AIR6"/>